<gene>
    <name evidence="2" type="primary">AVEN_190537_1</name>
    <name evidence="2" type="ORF">CEXT_593861</name>
</gene>
<feature type="region of interest" description="Disordered" evidence="1">
    <location>
        <begin position="113"/>
        <end position="175"/>
    </location>
</feature>
<reference evidence="2 3" key="1">
    <citation type="submission" date="2021-06" db="EMBL/GenBank/DDBJ databases">
        <title>Caerostris extrusa draft genome.</title>
        <authorList>
            <person name="Kono N."/>
            <person name="Arakawa K."/>
        </authorList>
    </citation>
    <scope>NUCLEOTIDE SEQUENCE [LARGE SCALE GENOMIC DNA]</scope>
</reference>
<name>A0AAV4Q9F2_CAEEX</name>
<feature type="compositionally biased region" description="Acidic residues" evidence="1">
    <location>
        <begin position="115"/>
        <end position="126"/>
    </location>
</feature>
<dbReference type="EMBL" id="BPLR01005819">
    <property type="protein sequence ID" value="GIY05249.1"/>
    <property type="molecule type" value="Genomic_DNA"/>
</dbReference>
<feature type="compositionally biased region" description="Basic and acidic residues" evidence="1">
    <location>
        <begin position="127"/>
        <end position="158"/>
    </location>
</feature>
<proteinExistence type="predicted"/>
<organism evidence="2 3">
    <name type="scientific">Caerostris extrusa</name>
    <name type="common">Bark spider</name>
    <name type="synonym">Caerostris bankana</name>
    <dbReference type="NCBI Taxonomy" id="172846"/>
    <lineage>
        <taxon>Eukaryota</taxon>
        <taxon>Metazoa</taxon>
        <taxon>Ecdysozoa</taxon>
        <taxon>Arthropoda</taxon>
        <taxon>Chelicerata</taxon>
        <taxon>Arachnida</taxon>
        <taxon>Araneae</taxon>
        <taxon>Araneomorphae</taxon>
        <taxon>Entelegynae</taxon>
        <taxon>Araneoidea</taxon>
        <taxon>Araneidae</taxon>
        <taxon>Caerostris</taxon>
    </lineage>
</organism>
<sequence length="204" mass="22768">MFLRTLFAVWNGNVFSPGSALDLQLAYHVSQHAREQEAEQNVYFDGHSEVVGIRVTEEEPQETPEVQVGKGSFSVVWEHQTIKSCDLRPPYGVSHSPDAGYDEVHSLELGRGLPQEEDDADGDVGDGGEHQHRHLGDALDQRAHQQGHDGPAHPESTRSRSPRGAHPTSTRCRPAREKANIRTLTHDCNLKLTILFHSEWTKLT</sequence>
<accession>A0AAV4Q9F2</accession>
<comment type="caution">
    <text evidence="2">The sequence shown here is derived from an EMBL/GenBank/DDBJ whole genome shotgun (WGS) entry which is preliminary data.</text>
</comment>
<keyword evidence="3" id="KW-1185">Reference proteome</keyword>
<evidence type="ECO:0000256" key="1">
    <source>
        <dbReference type="SAM" id="MobiDB-lite"/>
    </source>
</evidence>
<dbReference type="Proteomes" id="UP001054945">
    <property type="component" value="Unassembled WGS sequence"/>
</dbReference>
<evidence type="ECO:0000313" key="2">
    <source>
        <dbReference type="EMBL" id="GIY05249.1"/>
    </source>
</evidence>
<protein>
    <submittedName>
        <fullName evidence="2">Uncharacterized protein</fullName>
    </submittedName>
</protein>
<evidence type="ECO:0000313" key="3">
    <source>
        <dbReference type="Proteomes" id="UP001054945"/>
    </source>
</evidence>
<dbReference type="AlphaFoldDB" id="A0AAV4Q9F2"/>